<feature type="transmembrane region" description="Helical" evidence="1">
    <location>
        <begin position="133"/>
        <end position="154"/>
    </location>
</feature>
<accession>A0A1Z8B363</accession>
<sequence>MEDVKQLDWDISLFLNDWGNDAVDLFFNVVTHKFYAIPLYLFVLYVLYKKIGTRNLVIVLISIALLIALSDQLANLFKDNLERLRPFREPALEGLISKVGKSGGTYGFYSGHASSAVALATFLWFILRRNHKILGIVMMIWAALVAYSRVYLGVHYFGDVLMGSFMGLLLGLFFAWVYAFAKARYGTSTTIN</sequence>
<dbReference type="InterPro" id="IPR000326">
    <property type="entry name" value="PAP2/HPO"/>
</dbReference>
<reference evidence="4" key="1">
    <citation type="journal article" date="2017" name="Proc. Natl. Acad. Sci. U.S.A.">
        <title>Simulation of Deepwater Horizon oil plume reveals substrate specialization within a complex community of hydrocarbon-degraders.</title>
        <authorList>
            <person name="Hu P."/>
            <person name="Dubinsky E.A."/>
            <person name="Probst A.J."/>
            <person name="Wang J."/>
            <person name="Sieber C.M.K."/>
            <person name="Tom L.M."/>
            <person name="Gardinali P."/>
            <person name="Banfield J.F."/>
            <person name="Atlas R.M."/>
            <person name="Andersen G.L."/>
        </authorList>
    </citation>
    <scope>NUCLEOTIDE SEQUENCE [LARGE SCALE GENOMIC DNA]</scope>
</reference>
<proteinExistence type="predicted"/>
<dbReference type="SUPFAM" id="SSF48317">
    <property type="entry name" value="Acid phosphatase/Vanadium-dependent haloperoxidase"/>
    <property type="match status" value="1"/>
</dbReference>
<comment type="caution">
    <text evidence="3">The sequence shown here is derived from an EMBL/GenBank/DDBJ whole genome shotgun (WGS) entry which is preliminary data.</text>
</comment>
<feature type="domain" description="Phosphatidic acid phosphatase type 2/haloperoxidase" evidence="2">
    <location>
        <begin position="59"/>
        <end position="175"/>
    </location>
</feature>
<dbReference type="InterPro" id="IPR036938">
    <property type="entry name" value="PAP2/HPO_sf"/>
</dbReference>
<dbReference type="Pfam" id="PF01569">
    <property type="entry name" value="PAP2"/>
    <property type="match status" value="1"/>
</dbReference>
<feature type="transmembrane region" description="Helical" evidence="1">
    <location>
        <begin position="25"/>
        <end position="48"/>
    </location>
</feature>
<keyword evidence="1" id="KW-0472">Membrane</keyword>
<dbReference type="SMART" id="SM00014">
    <property type="entry name" value="acidPPc"/>
    <property type="match status" value="1"/>
</dbReference>
<keyword evidence="1" id="KW-0812">Transmembrane</keyword>
<evidence type="ECO:0000313" key="3">
    <source>
        <dbReference type="EMBL" id="OUS17042.1"/>
    </source>
</evidence>
<evidence type="ECO:0000256" key="1">
    <source>
        <dbReference type="SAM" id="Phobius"/>
    </source>
</evidence>
<organism evidence="3 4">
    <name type="scientific">Nonlabens dokdonensis</name>
    <dbReference type="NCBI Taxonomy" id="328515"/>
    <lineage>
        <taxon>Bacteria</taxon>
        <taxon>Pseudomonadati</taxon>
        <taxon>Bacteroidota</taxon>
        <taxon>Flavobacteriia</taxon>
        <taxon>Flavobacteriales</taxon>
        <taxon>Flavobacteriaceae</taxon>
        <taxon>Nonlabens</taxon>
    </lineage>
</organism>
<dbReference type="RefSeq" id="WP_303686341.1">
    <property type="nucleotide sequence ID" value="NZ_CAJXYO010000012.1"/>
</dbReference>
<dbReference type="Proteomes" id="UP000196102">
    <property type="component" value="Unassembled WGS sequence"/>
</dbReference>
<gene>
    <name evidence="3" type="ORF">A9Q93_05220</name>
</gene>
<dbReference type="AlphaFoldDB" id="A0A1Z8B363"/>
<dbReference type="PANTHER" id="PTHR14969">
    <property type="entry name" value="SPHINGOSINE-1-PHOSPHATE PHOSPHOHYDROLASE"/>
    <property type="match status" value="1"/>
</dbReference>
<evidence type="ECO:0000313" key="4">
    <source>
        <dbReference type="Proteomes" id="UP000196102"/>
    </source>
</evidence>
<keyword evidence="1" id="KW-1133">Transmembrane helix</keyword>
<dbReference type="PANTHER" id="PTHR14969:SF13">
    <property type="entry name" value="AT30094P"/>
    <property type="match status" value="1"/>
</dbReference>
<protein>
    <submittedName>
        <fullName evidence="3">Phosphatase PAP2 family protein</fullName>
    </submittedName>
</protein>
<dbReference type="Gene3D" id="1.20.144.10">
    <property type="entry name" value="Phosphatidic acid phosphatase type 2/haloperoxidase"/>
    <property type="match status" value="1"/>
</dbReference>
<feature type="transmembrane region" description="Helical" evidence="1">
    <location>
        <begin position="160"/>
        <end position="181"/>
    </location>
</feature>
<name>A0A1Z8B363_9FLAO</name>
<dbReference type="EMBL" id="MAAX01000085">
    <property type="protein sequence ID" value="OUS17042.1"/>
    <property type="molecule type" value="Genomic_DNA"/>
</dbReference>
<feature type="transmembrane region" description="Helical" evidence="1">
    <location>
        <begin position="106"/>
        <end position="126"/>
    </location>
</feature>
<feature type="transmembrane region" description="Helical" evidence="1">
    <location>
        <begin position="55"/>
        <end position="77"/>
    </location>
</feature>
<evidence type="ECO:0000259" key="2">
    <source>
        <dbReference type="SMART" id="SM00014"/>
    </source>
</evidence>